<dbReference type="Proteomes" id="UP000278627">
    <property type="component" value="Unassembled WGS sequence"/>
</dbReference>
<keyword evidence="2" id="KW-1185">Reference proteome</keyword>
<evidence type="ECO:0000313" key="2">
    <source>
        <dbReference type="Proteomes" id="UP000278627"/>
    </source>
</evidence>
<dbReference type="EMBL" id="UZAD01013131">
    <property type="protein sequence ID" value="VDN89300.1"/>
    <property type="molecule type" value="Genomic_DNA"/>
</dbReference>
<evidence type="ECO:0000313" key="1">
    <source>
        <dbReference type="EMBL" id="VDN89300.1"/>
    </source>
</evidence>
<name>A0A0N4TIS8_BRUPA</name>
<proteinExistence type="predicted"/>
<accession>A0A0N4TIS8</accession>
<reference evidence="1 2" key="2">
    <citation type="submission" date="2018-11" db="EMBL/GenBank/DDBJ databases">
        <authorList>
            <consortium name="Pathogen Informatics"/>
        </authorList>
    </citation>
    <scope>NUCLEOTIDE SEQUENCE [LARGE SCALE GENOMIC DNA]</scope>
</reference>
<reference evidence="3" key="1">
    <citation type="submission" date="2017-02" db="UniProtKB">
        <authorList>
            <consortium name="WormBaseParasite"/>
        </authorList>
    </citation>
    <scope>IDENTIFICATION</scope>
</reference>
<protein>
    <submittedName>
        <fullName evidence="3">Secreted protein</fullName>
    </submittedName>
</protein>
<evidence type="ECO:0000313" key="3">
    <source>
        <dbReference type="WBParaSite" id="BPAG_0000815201-mRNA-1"/>
    </source>
</evidence>
<gene>
    <name evidence="1" type="ORF">BPAG_LOCUS8114</name>
</gene>
<dbReference type="WBParaSite" id="BPAG_0000815201-mRNA-1">
    <property type="protein sequence ID" value="BPAG_0000815201-mRNA-1"/>
    <property type="gene ID" value="BPAG_0000815201"/>
</dbReference>
<organism evidence="3">
    <name type="scientific">Brugia pahangi</name>
    <name type="common">Filarial nematode worm</name>
    <dbReference type="NCBI Taxonomy" id="6280"/>
    <lineage>
        <taxon>Eukaryota</taxon>
        <taxon>Metazoa</taxon>
        <taxon>Ecdysozoa</taxon>
        <taxon>Nematoda</taxon>
        <taxon>Chromadorea</taxon>
        <taxon>Rhabditida</taxon>
        <taxon>Spirurina</taxon>
        <taxon>Spiruromorpha</taxon>
        <taxon>Filarioidea</taxon>
        <taxon>Onchocercidae</taxon>
        <taxon>Brugia</taxon>
    </lineage>
</organism>
<dbReference type="AlphaFoldDB" id="A0A0N4TIS8"/>
<sequence>MLVALKLHELNIECRVFCFVEGHGSAQCTSSVFPATIIRSKGTLQARRCPILVCQQRCMSLPAVFPCFSHIFYVFSEVICFQQ</sequence>